<organism evidence="2 3">
    <name type="scientific">Cylindrobasidium torrendii FP15055 ss-10</name>
    <dbReference type="NCBI Taxonomy" id="1314674"/>
    <lineage>
        <taxon>Eukaryota</taxon>
        <taxon>Fungi</taxon>
        <taxon>Dikarya</taxon>
        <taxon>Basidiomycota</taxon>
        <taxon>Agaricomycotina</taxon>
        <taxon>Agaricomycetes</taxon>
        <taxon>Agaricomycetidae</taxon>
        <taxon>Agaricales</taxon>
        <taxon>Marasmiineae</taxon>
        <taxon>Physalacriaceae</taxon>
        <taxon>Cylindrobasidium</taxon>
    </lineage>
</organism>
<reference evidence="2 3" key="1">
    <citation type="journal article" date="2015" name="Fungal Genet. Biol.">
        <title>Evolution of novel wood decay mechanisms in Agaricales revealed by the genome sequences of Fistulina hepatica and Cylindrobasidium torrendii.</title>
        <authorList>
            <person name="Floudas D."/>
            <person name="Held B.W."/>
            <person name="Riley R."/>
            <person name="Nagy L.G."/>
            <person name="Koehler G."/>
            <person name="Ransdell A.S."/>
            <person name="Younus H."/>
            <person name="Chow J."/>
            <person name="Chiniquy J."/>
            <person name="Lipzen A."/>
            <person name="Tritt A."/>
            <person name="Sun H."/>
            <person name="Haridas S."/>
            <person name="LaButti K."/>
            <person name="Ohm R.A."/>
            <person name="Kues U."/>
            <person name="Blanchette R.A."/>
            <person name="Grigoriev I.V."/>
            <person name="Minto R.E."/>
            <person name="Hibbett D.S."/>
        </authorList>
    </citation>
    <scope>NUCLEOTIDE SEQUENCE [LARGE SCALE GENOMIC DNA]</scope>
    <source>
        <strain evidence="2 3">FP15055 ss-10</strain>
    </source>
</reference>
<evidence type="ECO:0000313" key="3">
    <source>
        <dbReference type="Proteomes" id="UP000054007"/>
    </source>
</evidence>
<evidence type="ECO:0000313" key="2">
    <source>
        <dbReference type="EMBL" id="KIY69802.1"/>
    </source>
</evidence>
<gene>
    <name evidence="2" type="ORF">CYLTODRAFT_488634</name>
</gene>
<keyword evidence="3" id="KW-1185">Reference proteome</keyword>
<evidence type="ECO:0000256" key="1">
    <source>
        <dbReference type="SAM" id="Phobius"/>
    </source>
</evidence>
<keyword evidence="1" id="KW-0472">Membrane</keyword>
<dbReference type="OrthoDB" id="2972467at2759"/>
<dbReference type="Proteomes" id="UP000054007">
    <property type="component" value="Unassembled WGS sequence"/>
</dbReference>
<dbReference type="EMBL" id="KN880478">
    <property type="protein sequence ID" value="KIY69802.1"/>
    <property type="molecule type" value="Genomic_DNA"/>
</dbReference>
<name>A0A0D7BH53_9AGAR</name>
<sequence>MDTLRFAGSVAFIPFSEYQPSKPFSRRWIGFTILACSILTLIGLAIFNIHTQGHDLITSTIVSQIFYSKQSPLRNGTSETTCQSSLLDVSSSYYTRTPTSVTNSTALVNPGSFKWTVNAFNPNGKLDTVQAAYNGEEMSCNVSSFGLTYHFAGNYFMFGICAKCRMLEQKDETYGGTAHIEMLDVCSHYNQQFDDWPSFAAEAVISQISERATNVGTFYNRLNFKPGTLPEAVFPWGSTVHSADITITPSLIEYVNIWLGGFSYYNTSATFSLTDGNNGDCGMGYCPQGAYRIVDPKDGSMSDEEYTDMAQLLRVAKSSSGSVLPVLGVGNLQPSLANDGDISQLPGVLPEMYNGILSIAGYMVDSALLDLTGRSIATSFICTVQTKKQKEGWVLIAVVLGSTLAVFGAIRTVFIILGAFVDEQLIAREGGQVTTATSVVNVNAPVAISLEPQTPLSPYHDSQYTKDSFV</sequence>
<accession>A0A0D7BH53</accession>
<keyword evidence="1" id="KW-0812">Transmembrane</keyword>
<feature type="transmembrane region" description="Helical" evidence="1">
    <location>
        <begin position="28"/>
        <end position="49"/>
    </location>
</feature>
<protein>
    <submittedName>
        <fullName evidence="2">Uncharacterized protein</fullName>
    </submittedName>
</protein>
<dbReference type="AlphaFoldDB" id="A0A0D7BH53"/>
<proteinExistence type="predicted"/>
<feature type="transmembrane region" description="Helical" evidence="1">
    <location>
        <begin position="392"/>
        <end position="421"/>
    </location>
</feature>
<keyword evidence="1" id="KW-1133">Transmembrane helix</keyword>